<dbReference type="CDD" id="cd00087">
    <property type="entry name" value="FReD"/>
    <property type="match status" value="1"/>
</dbReference>
<dbReference type="GO" id="GO:0005615">
    <property type="term" value="C:extracellular space"/>
    <property type="evidence" value="ECO:0007669"/>
    <property type="project" value="TreeGrafter"/>
</dbReference>
<evidence type="ECO:0000313" key="4">
    <source>
        <dbReference type="EMBL" id="KNC21992.1"/>
    </source>
</evidence>
<name>A0A0L0BPL1_LUCCU</name>
<feature type="non-terminal residue" evidence="4">
    <location>
        <position position="276"/>
    </location>
</feature>
<dbReference type="PANTHER" id="PTHR19143">
    <property type="entry name" value="FIBRINOGEN/TENASCIN/ANGIOPOEITIN"/>
    <property type="match status" value="1"/>
</dbReference>
<dbReference type="EMBL" id="JRES01001567">
    <property type="protein sequence ID" value="KNC21992.1"/>
    <property type="molecule type" value="Genomic_DNA"/>
</dbReference>
<evidence type="ECO:0000313" key="5">
    <source>
        <dbReference type="Proteomes" id="UP000037069"/>
    </source>
</evidence>
<reference evidence="4 5" key="1">
    <citation type="journal article" date="2015" name="Nat. Commun.">
        <title>Lucilia cuprina genome unlocks parasitic fly biology to underpin future interventions.</title>
        <authorList>
            <person name="Anstead C.A."/>
            <person name="Korhonen P.K."/>
            <person name="Young N.D."/>
            <person name="Hall R.S."/>
            <person name="Jex A.R."/>
            <person name="Murali S.C."/>
            <person name="Hughes D.S."/>
            <person name="Lee S.F."/>
            <person name="Perry T."/>
            <person name="Stroehlein A.J."/>
            <person name="Ansell B.R."/>
            <person name="Breugelmans B."/>
            <person name="Hofmann A."/>
            <person name="Qu J."/>
            <person name="Dugan S."/>
            <person name="Lee S.L."/>
            <person name="Chao H."/>
            <person name="Dinh H."/>
            <person name="Han Y."/>
            <person name="Doddapaneni H.V."/>
            <person name="Worley K.C."/>
            <person name="Muzny D.M."/>
            <person name="Ioannidis P."/>
            <person name="Waterhouse R.M."/>
            <person name="Zdobnov E.M."/>
            <person name="James P.J."/>
            <person name="Bagnall N.H."/>
            <person name="Kotze A.C."/>
            <person name="Gibbs R.A."/>
            <person name="Richards S."/>
            <person name="Batterham P."/>
            <person name="Gasser R.B."/>
        </authorList>
    </citation>
    <scope>NUCLEOTIDE SEQUENCE [LARGE SCALE GENOMIC DNA]</scope>
    <source>
        <strain evidence="4 5">LS</strain>
        <tissue evidence="4">Full body</tissue>
    </source>
</reference>
<sequence>MKFSNPDLNMHINNSDEIEILKLVFGKLNKILEGNVEVKTDLKNIKTRIQQLEDKLQQTSAISTTSTTNDKQNIIACNINSLTAYSNSESPDDYCFGNNWNVIQRRTDGSENFQRNWNDYKQGFGNKSNEFFAGLEQIHRLTSEKPHELLVVMQDFYNDKRYAKYDHFEIGGEDQQYVLKSLGVYSGNAGDSLTYHKGSKFSTKERDNDQHTSFNCAEKFQSAWWFKACHESNLNGCYSNANLRDSKSAIACGIHWKTFRGQWYSLKFVEMMIRPK</sequence>
<dbReference type="InterPro" id="IPR014716">
    <property type="entry name" value="Fibrinogen_a/b/g_C_1"/>
</dbReference>
<accession>A0A0L0BPL1</accession>
<organism evidence="4 5">
    <name type="scientific">Lucilia cuprina</name>
    <name type="common">Green bottle fly</name>
    <name type="synonym">Australian sheep blowfly</name>
    <dbReference type="NCBI Taxonomy" id="7375"/>
    <lineage>
        <taxon>Eukaryota</taxon>
        <taxon>Metazoa</taxon>
        <taxon>Ecdysozoa</taxon>
        <taxon>Arthropoda</taxon>
        <taxon>Hexapoda</taxon>
        <taxon>Insecta</taxon>
        <taxon>Pterygota</taxon>
        <taxon>Neoptera</taxon>
        <taxon>Endopterygota</taxon>
        <taxon>Diptera</taxon>
        <taxon>Brachycera</taxon>
        <taxon>Muscomorpha</taxon>
        <taxon>Oestroidea</taxon>
        <taxon>Calliphoridae</taxon>
        <taxon>Luciliinae</taxon>
        <taxon>Lucilia</taxon>
    </lineage>
</organism>
<evidence type="ECO:0000259" key="3">
    <source>
        <dbReference type="PROSITE" id="PS51406"/>
    </source>
</evidence>
<evidence type="ECO:0000256" key="2">
    <source>
        <dbReference type="SAM" id="Coils"/>
    </source>
</evidence>
<dbReference type="InterPro" id="IPR036056">
    <property type="entry name" value="Fibrinogen-like_C"/>
</dbReference>
<dbReference type="Pfam" id="PF00147">
    <property type="entry name" value="Fibrinogen_C"/>
    <property type="match status" value="1"/>
</dbReference>
<keyword evidence="1" id="KW-1015">Disulfide bond</keyword>
<dbReference type="PROSITE" id="PS00514">
    <property type="entry name" value="FIBRINOGEN_C_1"/>
    <property type="match status" value="1"/>
</dbReference>
<dbReference type="AlphaFoldDB" id="A0A0L0BPL1"/>
<dbReference type="PANTHER" id="PTHR19143:SF327">
    <property type="entry name" value="FI21813P1-RELATED"/>
    <property type="match status" value="1"/>
</dbReference>
<dbReference type="Proteomes" id="UP000037069">
    <property type="component" value="Unassembled WGS sequence"/>
</dbReference>
<dbReference type="InterPro" id="IPR020837">
    <property type="entry name" value="Fibrinogen_CS"/>
</dbReference>
<keyword evidence="2" id="KW-0175">Coiled coil</keyword>
<keyword evidence="5" id="KW-1185">Reference proteome</keyword>
<dbReference type="OMA" id="RDWIVIQ"/>
<gene>
    <name evidence="4" type="ORF">FF38_12062</name>
</gene>
<dbReference type="InterPro" id="IPR002181">
    <property type="entry name" value="Fibrinogen_a/b/g_C_dom"/>
</dbReference>
<dbReference type="InterPro" id="IPR050373">
    <property type="entry name" value="Fibrinogen_C-term_domain"/>
</dbReference>
<dbReference type="SUPFAM" id="SSF56496">
    <property type="entry name" value="Fibrinogen C-terminal domain-like"/>
    <property type="match status" value="1"/>
</dbReference>
<dbReference type="STRING" id="7375.A0A0L0BPL1"/>
<feature type="domain" description="Fibrinogen C-terminal" evidence="3">
    <location>
        <begin position="68"/>
        <end position="276"/>
    </location>
</feature>
<evidence type="ECO:0000256" key="1">
    <source>
        <dbReference type="ARBA" id="ARBA00023157"/>
    </source>
</evidence>
<protein>
    <recommendedName>
        <fullName evidence="3">Fibrinogen C-terminal domain-containing protein</fullName>
    </recommendedName>
</protein>
<feature type="coiled-coil region" evidence="2">
    <location>
        <begin position="35"/>
        <end position="62"/>
    </location>
</feature>
<dbReference type="Gene3D" id="3.90.215.10">
    <property type="entry name" value="Gamma Fibrinogen, chain A, domain 1"/>
    <property type="match status" value="1"/>
</dbReference>
<dbReference type="SMART" id="SM00186">
    <property type="entry name" value="FBG"/>
    <property type="match status" value="1"/>
</dbReference>
<proteinExistence type="predicted"/>
<dbReference type="OrthoDB" id="6145874at2759"/>
<comment type="caution">
    <text evidence="4">The sequence shown here is derived from an EMBL/GenBank/DDBJ whole genome shotgun (WGS) entry which is preliminary data.</text>
</comment>
<dbReference type="PROSITE" id="PS51406">
    <property type="entry name" value="FIBRINOGEN_C_2"/>
    <property type="match status" value="1"/>
</dbReference>